<dbReference type="PROSITE" id="PS51257">
    <property type="entry name" value="PROKAR_LIPOPROTEIN"/>
    <property type="match status" value="1"/>
</dbReference>
<protein>
    <recommendedName>
        <fullName evidence="4">DUF5666 domain-containing protein</fullName>
    </recommendedName>
</protein>
<proteinExistence type="predicted"/>
<gene>
    <name evidence="2" type="ORF">GCM10007350_33380</name>
</gene>
<reference evidence="3" key="1">
    <citation type="journal article" date="2019" name="Int. J. Syst. Evol. Microbiol.">
        <title>The Global Catalogue of Microorganisms (GCM) 10K type strain sequencing project: providing services to taxonomists for standard genome sequencing and annotation.</title>
        <authorList>
            <consortium name="The Broad Institute Genomics Platform"/>
            <consortium name="The Broad Institute Genome Sequencing Center for Infectious Disease"/>
            <person name="Wu L."/>
            <person name="Ma J."/>
        </authorList>
    </citation>
    <scope>NUCLEOTIDE SEQUENCE [LARGE SCALE GENOMIC DNA]</scope>
    <source>
        <strain evidence="3">KCTC 23701</strain>
    </source>
</reference>
<accession>A0ABQ3H3W5</accession>
<comment type="caution">
    <text evidence="2">The sequence shown here is derived from an EMBL/GenBank/DDBJ whole genome shotgun (WGS) entry which is preliminary data.</text>
</comment>
<evidence type="ECO:0008006" key="4">
    <source>
        <dbReference type="Google" id="ProtNLM"/>
    </source>
</evidence>
<organism evidence="2 3">
    <name type="scientific">Jeongeupia chitinilytica</name>
    <dbReference type="NCBI Taxonomy" id="1041641"/>
    <lineage>
        <taxon>Bacteria</taxon>
        <taxon>Pseudomonadati</taxon>
        <taxon>Pseudomonadota</taxon>
        <taxon>Betaproteobacteria</taxon>
        <taxon>Neisseriales</taxon>
        <taxon>Chitinibacteraceae</taxon>
        <taxon>Jeongeupia</taxon>
    </lineage>
</organism>
<name>A0ABQ3H3W5_9NEIS</name>
<evidence type="ECO:0000313" key="2">
    <source>
        <dbReference type="EMBL" id="GHD68345.1"/>
    </source>
</evidence>
<keyword evidence="1" id="KW-0732">Signal</keyword>
<dbReference type="EMBL" id="BMYO01000010">
    <property type="protein sequence ID" value="GHD68345.1"/>
    <property type="molecule type" value="Genomic_DNA"/>
</dbReference>
<dbReference type="Proteomes" id="UP000604737">
    <property type="component" value="Unassembled WGS sequence"/>
</dbReference>
<dbReference type="RefSeq" id="WP_189462064.1">
    <property type="nucleotide sequence ID" value="NZ_BMYO01000010.1"/>
</dbReference>
<evidence type="ECO:0000313" key="3">
    <source>
        <dbReference type="Proteomes" id="UP000604737"/>
    </source>
</evidence>
<feature type="signal peptide" evidence="1">
    <location>
        <begin position="1"/>
        <end position="20"/>
    </location>
</feature>
<keyword evidence="3" id="KW-1185">Reference proteome</keyword>
<sequence>MRQWQIPTALAAGLLTVACAAPTVQLGQPMTLEGKLVLKGNAPFVVPVLQTAKGNWELRGLAEQTAARLQNKQLQVSGTVSRLQQGPALPQLQVSSVNEPGLQ</sequence>
<feature type="chain" id="PRO_5046062638" description="DUF5666 domain-containing protein" evidence="1">
    <location>
        <begin position="21"/>
        <end position="103"/>
    </location>
</feature>
<evidence type="ECO:0000256" key="1">
    <source>
        <dbReference type="SAM" id="SignalP"/>
    </source>
</evidence>